<dbReference type="AlphaFoldDB" id="A0A0F9C1F0"/>
<proteinExistence type="predicted"/>
<gene>
    <name evidence="1" type="ORF">LCGC14_2379630</name>
</gene>
<sequence>MYQLIWLPREFHLIRFSNIKMTNPSYETKRVSDLTDTPILSAVVYGKKGCGKTSFAASGGDRTVFIFVGAGITGMKTLQSPWFKKEIGTNPFVEEIHEELNEKRMPKKVTLFDQITRKFDWWLENRIDDWDTMVLDDIANTRKAAMYKGFEINKGAGLSSAWANTENAGGIPMSGIQDFGVEIRAMLWLLESYVEIFEAARKNFLVLAHERYTFSKSIGRDGKPIIGDKDIIDSIRPGFVGKTMPDDITANFDEIWHLTKIGSADSAIIKLDCYGDGQILANTRHAGILKSFEKNPNFKEIMERIRKSQGK</sequence>
<accession>A0A0F9C1F0</accession>
<name>A0A0F9C1F0_9ZZZZ</name>
<comment type="caution">
    <text evidence="1">The sequence shown here is derived from an EMBL/GenBank/DDBJ whole genome shotgun (WGS) entry which is preliminary data.</text>
</comment>
<protein>
    <submittedName>
        <fullName evidence="1">Uncharacterized protein</fullName>
    </submittedName>
</protein>
<evidence type="ECO:0000313" key="1">
    <source>
        <dbReference type="EMBL" id="KKL27989.1"/>
    </source>
</evidence>
<dbReference type="EMBL" id="LAZR01035260">
    <property type="protein sequence ID" value="KKL27989.1"/>
    <property type="molecule type" value="Genomic_DNA"/>
</dbReference>
<reference evidence="1" key="1">
    <citation type="journal article" date="2015" name="Nature">
        <title>Complex archaea that bridge the gap between prokaryotes and eukaryotes.</title>
        <authorList>
            <person name="Spang A."/>
            <person name="Saw J.H."/>
            <person name="Jorgensen S.L."/>
            <person name="Zaremba-Niedzwiedzka K."/>
            <person name="Martijn J."/>
            <person name="Lind A.E."/>
            <person name="van Eijk R."/>
            <person name="Schleper C."/>
            <person name="Guy L."/>
            <person name="Ettema T.J."/>
        </authorList>
    </citation>
    <scope>NUCLEOTIDE SEQUENCE</scope>
</reference>
<organism evidence="1">
    <name type="scientific">marine sediment metagenome</name>
    <dbReference type="NCBI Taxonomy" id="412755"/>
    <lineage>
        <taxon>unclassified sequences</taxon>
        <taxon>metagenomes</taxon>
        <taxon>ecological metagenomes</taxon>
    </lineage>
</organism>